<sequence length="387" mass="41037">MTVIQCVDHVVYRTGDVSFAAPFFASRFGFRTIASGRRGDAAATVLAAGSARLVLETPLDPDSAGAEALKRHGSALSVIAFRVTDAVGAVRAIVAQGGRALSSPRRYGAGDASVVVADIAAPVPGIVHRLVERRGTDFWPEHFTTSEGAAEGEADDPAGILALDHAAICVDRGQLDAVVDHYITVHGFHRGHQEAVETEFSAMRSTVVESPDAAVKLVFMEPAPGLKPSQIADFIDRNHGPGVQHLAFQVRDIIATGHALRGRGVPFLEVPGSYYDVLEDRLGGLPEPLERLRAARVLADRDRGGLLMQAFTKPIGARPTFFMEFVERRGATGFGSGNIRALFRAVEAEQLSRGGRPEDGAAGTDARGLIDPEITAALSRAHKATVG</sequence>
<dbReference type="PANTHER" id="PTHR11959:SF1">
    <property type="entry name" value="4-HYDROXYPHENYLPYRUVATE DIOXYGENASE"/>
    <property type="match status" value="1"/>
</dbReference>
<dbReference type="InterPro" id="IPR029068">
    <property type="entry name" value="Glyas_Bleomycin-R_OHBP_Dase"/>
</dbReference>
<dbReference type="PANTHER" id="PTHR11959">
    <property type="entry name" value="4-HYDROXYPHENYLPYRUVATE DIOXYGENASE"/>
    <property type="match status" value="1"/>
</dbReference>
<evidence type="ECO:0000256" key="4">
    <source>
        <dbReference type="ARBA" id="ARBA00022737"/>
    </source>
</evidence>
<dbReference type="Proteomes" id="UP000603352">
    <property type="component" value="Unassembled WGS sequence"/>
</dbReference>
<feature type="domain" description="VOC" evidence="6">
    <location>
        <begin position="162"/>
        <end position="313"/>
    </location>
</feature>
<evidence type="ECO:0000313" key="8">
    <source>
        <dbReference type="Proteomes" id="UP000603352"/>
    </source>
</evidence>
<dbReference type="NCBIfam" id="TIGR01263">
    <property type="entry name" value="4HPPD"/>
    <property type="match status" value="1"/>
</dbReference>
<keyword evidence="5" id="KW-0408">Iron</keyword>
<dbReference type="EMBL" id="BMDZ01000023">
    <property type="protein sequence ID" value="GGB40504.1"/>
    <property type="molecule type" value="Genomic_DNA"/>
</dbReference>
<proteinExistence type="inferred from homology"/>
<accession>A0ABQ1IJ58</accession>
<dbReference type="Pfam" id="PF00903">
    <property type="entry name" value="Glyoxalase"/>
    <property type="match status" value="1"/>
</dbReference>
<dbReference type="InterPro" id="IPR037523">
    <property type="entry name" value="VOC_core"/>
</dbReference>
<name>A0ABQ1IJ58_9PROT</name>
<evidence type="ECO:0000259" key="6">
    <source>
        <dbReference type="PROSITE" id="PS51819"/>
    </source>
</evidence>
<evidence type="ECO:0000256" key="1">
    <source>
        <dbReference type="ARBA" id="ARBA00001962"/>
    </source>
</evidence>
<protein>
    <submittedName>
        <fullName evidence="7">4-hydroxyphenylpyruvate dioxygenase</fullName>
    </submittedName>
</protein>
<dbReference type="InterPro" id="IPR004360">
    <property type="entry name" value="Glyas_Fos-R_dOase_dom"/>
</dbReference>
<comment type="cofactor">
    <cofactor evidence="1">
        <name>Fe cation</name>
        <dbReference type="ChEBI" id="CHEBI:24875"/>
    </cofactor>
</comment>
<dbReference type="RefSeq" id="WP_188577833.1">
    <property type="nucleotide sequence ID" value="NZ_BMDZ01000023.1"/>
</dbReference>
<dbReference type="PIRSF" id="PIRSF009283">
    <property type="entry name" value="HPP_dOase"/>
    <property type="match status" value="1"/>
</dbReference>
<dbReference type="InterPro" id="IPR041735">
    <property type="entry name" value="4OHPhenylPyrv_dOase_C"/>
</dbReference>
<dbReference type="SUPFAM" id="SSF54593">
    <property type="entry name" value="Glyoxalase/Bleomycin resistance protein/Dihydroxybiphenyl dioxygenase"/>
    <property type="match status" value="1"/>
</dbReference>
<dbReference type="GO" id="GO:0051213">
    <property type="term" value="F:dioxygenase activity"/>
    <property type="evidence" value="ECO:0007669"/>
    <property type="project" value="UniProtKB-KW"/>
</dbReference>
<comment type="caution">
    <text evidence="7">The sequence shown here is derived from an EMBL/GenBank/DDBJ whole genome shotgun (WGS) entry which is preliminary data.</text>
</comment>
<comment type="similarity">
    <text evidence="2">Belongs to the 4HPPD family.</text>
</comment>
<dbReference type="InterPro" id="IPR005956">
    <property type="entry name" value="4OHPhenylPyrv_dOase"/>
</dbReference>
<keyword evidence="7" id="KW-0560">Oxidoreductase</keyword>
<evidence type="ECO:0000256" key="5">
    <source>
        <dbReference type="ARBA" id="ARBA00023004"/>
    </source>
</evidence>
<feature type="domain" description="VOC" evidence="6">
    <location>
        <begin position="6"/>
        <end position="133"/>
    </location>
</feature>
<organism evidence="7 8">
    <name type="scientific">Tistrella bauzanensis</name>
    <dbReference type="NCBI Taxonomy" id="657419"/>
    <lineage>
        <taxon>Bacteria</taxon>
        <taxon>Pseudomonadati</taxon>
        <taxon>Pseudomonadota</taxon>
        <taxon>Alphaproteobacteria</taxon>
        <taxon>Geminicoccales</taxon>
        <taxon>Geminicoccaceae</taxon>
        <taxon>Tistrella</taxon>
    </lineage>
</organism>
<dbReference type="Pfam" id="PF13669">
    <property type="entry name" value="Glyoxalase_4"/>
    <property type="match status" value="1"/>
</dbReference>
<dbReference type="InterPro" id="IPR041736">
    <property type="entry name" value="4OHPhenylPyrv_dOase_N"/>
</dbReference>
<dbReference type="CDD" id="cd08342">
    <property type="entry name" value="HPPD_N_like"/>
    <property type="match status" value="1"/>
</dbReference>
<keyword evidence="8" id="KW-1185">Reference proteome</keyword>
<dbReference type="CDD" id="cd07250">
    <property type="entry name" value="HPPD_C_like"/>
    <property type="match status" value="1"/>
</dbReference>
<evidence type="ECO:0000256" key="2">
    <source>
        <dbReference type="ARBA" id="ARBA00005877"/>
    </source>
</evidence>
<evidence type="ECO:0000313" key="7">
    <source>
        <dbReference type="EMBL" id="GGB40504.1"/>
    </source>
</evidence>
<keyword evidence="7" id="KW-0223">Dioxygenase</keyword>
<gene>
    <name evidence="7" type="ORF">GCM10011505_22470</name>
</gene>
<keyword evidence="4" id="KW-0677">Repeat</keyword>
<reference evidence="8" key="1">
    <citation type="journal article" date="2019" name="Int. J. Syst. Evol. Microbiol.">
        <title>The Global Catalogue of Microorganisms (GCM) 10K type strain sequencing project: providing services to taxonomists for standard genome sequencing and annotation.</title>
        <authorList>
            <consortium name="The Broad Institute Genomics Platform"/>
            <consortium name="The Broad Institute Genome Sequencing Center for Infectious Disease"/>
            <person name="Wu L."/>
            <person name="Ma J."/>
        </authorList>
    </citation>
    <scope>NUCLEOTIDE SEQUENCE [LARGE SCALE GENOMIC DNA]</scope>
    <source>
        <strain evidence="8">CGMCC 1.10188</strain>
    </source>
</reference>
<evidence type="ECO:0000256" key="3">
    <source>
        <dbReference type="ARBA" id="ARBA00022723"/>
    </source>
</evidence>
<dbReference type="Gene3D" id="3.10.180.10">
    <property type="entry name" value="2,3-Dihydroxybiphenyl 1,2-Dioxygenase, domain 1"/>
    <property type="match status" value="2"/>
</dbReference>
<dbReference type="PROSITE" id="PS51819">
    <property type="entry name" value="VOC"/>
    <property type="match status" value="2"/>
</dbReference>
<keyword evidence="3" id="KW-0479">Metal-binding</keyword>